<dbReference type="InterPro" id="IPR007546">
    <property type="entry name" value="DUF503"/>
</dbReference>
<evidence type="ECO:0000313" key="1">
    <source>
        <dbReference type="EMBL" id="KPL71743.1"/>
    </source>
</evidence>
<comment type="caution">
    <text evidence="1">The sequence shown here is derived from an EMBL/GenBank/DDBJ whole genome shotgun (WGS) entry which is preliminary data.</text>
</comment>
<dbReference type="AlphaFoldDB" id="A0A0P6WNX9"/>
<dbReference type="Proteomes" id="UP000050430">
    <property type="component" value="Unassembled WGS sequence"/>
</dbReference>
<dbReference type="STRING" id="229920.ADM99_09840"/>
<gene>
    <name evidence="1" type="ORF">ADM99_09840</name>
</gene>
<dbReference type="SUPFAM" id="SSF103007">
    <property type="entry name" value="Hypothetical protein TT1725"/>
    <property type="match status" value="1"/>
</dbReference>
<dbReference type="OrthoDB" id="9809023at2"/>
<dbReference type="Gene3D" id="3.30.70.1120">
    <property type="entry name" value="TT1725-like"/>
    <property type="match status" value="1"/>
</dbReference>
<dbReference type="Pfam" id="PF04456">
    <property type="entry name" value="DUF503"/>
    <property type="match status" value="1"/>
</dbReference>
<sequence>MAIGLLTLHLSIPDCHSLKQKRSRVQPIIARLHREFNIAAAETGRLDQHEEALIQCAALSTNNGEVQAFLQKVVDFTASHWPDIEILQYRIECV</sequence>
<proteinExistence type="predicted"/>
<accession>A0A0P6WNX9</accession>
<keyword evidence="2" id="KW-1185">Reference proteome</keyword>
<evidence type="ECO:0008006" key="3">
    <source>
        <dbReference type="Google" id="ProtNLM"/>
    </source>
</evidence>
<dbReference type="EMBL" id="LGCK01000010">
    <property type="protein sequence ID" value="KPL71743.1"/>
    <property type="molecule type" value="Genomic_DNA"/>
</dbReference>
<protein>
    <recommendedName>
        <fullName evidence="3">DUF503 domain-containing protein</fullName>
    </recommendedName>
</protein>
<dbReference type="InterPro" id="IPR036746">
    <property type="entry name" value="TT1725-like_sf"/>
</dbReference>
<reference evidence="1 2" key="1">
    <citation type="submission" date="2015-07" db="EMBL/GenBank/DDBJ databases">
        <title>Genome sequence of Leptolinea tardivitalis DSM 16556.</title>
        <authorList>
            <person name="Hemp J."/>
            <person name="Ward L.M."/>
            <person name="Pace L.A."/>
            <person name="Fischer W.W."/>
        </authorList>
    </citation>
    <scope>NUCLEOTIDE SEQUENCE [LARGE SCALE GENOMIC DNA]</scope>
    <source>
        <strain evidence="1 2">YMTK-2</strain>
    </source>
</reference>
<organism evidence="1 2">
    <name type="scientific">Leptolinea tardivitalis</name>
    <dbReference type="NCBI Taxonomy" id="229920"/>
    <lineage>
        <taxon>Bacteria</taxon>
        <taxon>Bacillati</taxon>
        <taxon>Chloroflexota</taxon>
        <taxon>Anaerolineae</taxon>
        <taxon>Anaerolineales</taxon>
        <taxon>Anaerolineaceae</taxon>
        <taxon>Leptolinea</taxon>
    </lineage>
</organism>
<dbReference type="RefSeq" id="WP_062420357.1">
    <property type="nucleotide sequence ID" value="NZ_BBYA01000002.1"/>
</dbReference>
<name>A0A0P6WNX9_9CHLR</name>
<evidence type="ECO:0000313" key="2">
    <source>
        <dbReference type="Proteomes" id="UP000050430"/>
    </source>
</evidence>
<dbReference type="PANTHER" id="PTHR36441:SF1">
    <property type="entry name" value="DUF503 DOMAIN-CONTAINING PROTEIN"/>
    <property type="match status" value="1"/>
</dbReference>
<dbReference type="PANTHER" id="PTHR36441">
    <property type="entry name" value="HYPOTHETICAL CYTOSOLIC PROTEIN"/>
    <property type="match status" value="1"/>
</dbReference>